<keyword evidence="7" id="KW-1185">Reference proteome</keyword>
<dbReference type="PANTHER" id="PTHR37323">
    <property type="entry name" value="GCN5-RELATED N-ACETYLTRANSFERASE"/>
    <property type="match status" value="1"/>
</dbReference>
<dbReference type="Proteomes" id="UP001500665">
    <property type="component" value="Unassembled WGS sequence"/>
</dbReference>
<name>A0ABP4CA09_9ACTN</name>
<evidence type="ECO:0000256" key="4">
    <source>
        <dbReference type="ARBA" id="ARBA00023098"/>
    </source>
</evidence>
<accession>A0ABP4CA09</accession>
<gene>
    <name evidence="6" type="ORF">GCM10009550_55630</name>
</gene>
<comment type="caution">
    <text evidence="6">The sequence shown here is derived from an EMBL/GenBank/DDBJ whole genome shotgun (WGS) entry which is preliminary data.</text>
</comment>
<protein>
    <submittedName>
        <fullName evidence="6">GNAT family N-acetyltransferase</fullName>
    </submittedName>
</protein>
<dbReference type="EMBL" id="BAAAHH010000027">
    <property type="protein sequence ID" value="GAA0962094.1"/>
    <property type="molecule type" value="Genomic_DNA"/>
</dbReference>
<dbReference type="Gene3D" id="3.40.630.30">
    <property type="match status" value="1"/>
</dbReference>
<dbReference type="PANTHER" id="PTHR37323:SF1">
    <property type="entry name" value="L-ORNITHINE N(ALPHA)-ACYLTRANSFERASE"/>
    <property type="match status" value="1"/>
</dbReference>
<evidence type="ECO:0000256" key="1">
    <source>
        <dbReference type="ARBA" id="ARBA00005189"/>
    </source>
</evidence>
<organism evidence="6 7">
    <name type="scientific">Actinocorallia libanotica</name>
    <dbReference type="NCBI Taxonomy" id="46162"/>
    <lineage>
        <taxon>Bacteria</taxon>
        <taxon>Bacillati</taxon>
        <taxon>Actinomycetota</taxon>
        <taxon>Actinomycetes</taxon>
        <taxon>Streptosporangiales</taxon>
        <taxon>Thermomonosporaceae</taxon>
        <taxon>Actinocorallia</taxon>
    </lineage>
</organism>
<sequence>MIVLRMTVTPLQDAARHAYALSIAATEDQVRAAQRLRHRVFCQEQGARPATLLAGHDADPFDAAADHLIVTETATGDVVGTYRLLPPGRGGASYAGTEFDLGPLPAPVRATMVEMGRACVAPEHRTGAVVNLMWAGIARYALLSGHRYLAGCASVPLAEGEAAATTALRFGEGGHAAPAAFRVRPRTPWTPSRVPDAAPRYPDLPPLLRAYLRLGAWICGAPHHDPDFGTVDFFVLLDLDGVHERYRRHFLGEAR</sequence>
<evidence type="ECO:0000313" key="7">
    <source>
        <dbReference type="Proteomes" id="UP001500665"/>
    </source>
</evidence>
<dbReference type="InterPro" id="IPR052351">
    <property type="entry name" value="Ornithine_N-alpha-AT"/>
</dbReference>
<keyword evidence="3" id="KW-0808">Transferase</keyword>
<keyword evidence="2" id="KW-0444">Lipid biosynthesis</keyword>
<keyword evidence="4" id="KW-0443">Lipid metabolism</keyword>
<reference evidence="7" key="1">
    <citation type="journal article" date="2019" name="Int. J. Syst. Evol. Microbiol.">
        <title>The Global Catalogue of Microorganisms (GCM) 10K type strain sequencing project: providing services to taxonomists for standard genome sequencing and annotation.</title>
        <authorList>
            <consortium name="The Broad Institute Genomics Platform"/>
            <consortium name="The Broad Institute Genome Sequencing Center for Infectious Disease"/>
            <person name="Wu L."/>
            <person name="Ma J."/>
        </authorList>
    </citation>
    <scope>NUCLEOTIDE SEQUENCE [LARGE SCALE GENOMIC DNA]</scope>
    <source>
        <strain evidence="7">JCM 10696</strain>
    </source>
</reference>
<evidence type="ECO:0000313" key="6">
    <source>
        <dbReference type="EMBL" id="GAA0962094.1"/>
    </source>
</evidence>
<keyword evidence="5" id="KW-0012">Acyltransferase</keyword>
<evidence type="ECO:0000256" key="3">
    <source>
        <dbReference type="ARBA" id="ARBA00022679"/>
    </source>
</evidence>
<evidence type="ECO:0000256" key="5">
    <source>
        <dbReference type="ARBA" id="ARBA00023315"/>
    </source>
</evidence>
<comment type="pathway">
    <text evidence="1">Lipid metabolism.</text>
</comment>
<dbReference type="SUPFAM" id="SSF55729">
    <property type="entry name" value="Acyl-CoA N-acyltransferases (Nat)"/>
    <property type="match status" value="1"/>
</dbReference>
<dbReference type="InterPro" id="IPR016181">
    <property type="entry name" value="Acyl_CoA_acyltransferase"/>
</dbReference>
<proteinExistence type="predicted"/>
<evidence type="ECO:0000256" key="2">
    <source>
        <dbReference type="ARBA" id="ARBA00022516"/>
    </source>
</evidence>
<dbReference type="Pfam" id="PF13444">
    <property type="entry name" value="Acetyltransf_5"/>
    <property type="match status" value="1"/>
</dbReference>